<gene>
    <name evidence="8" type="ORF">ADEAN_000421500</name>
</gene>
<dbReference type="InterPro" id="IPR048362">
    <property type="entry name" value="PARG_helical"/>
</dbReference>
<proteinExistence type="inferred from homology"/>
<evidence type="ECO:0000313" key="9">
    <source>
        <dbReference type="Proteomes" id="UP000515908"/>
    </source>
</evidence>
<protein>
    <recommendedName>
        <fullName evidence="2">poly(ADP-ribose) glycohydrolase</fullName>
        <ecNumber evidence="2">3.2.1.143</ecNumber>
    </recommendedName>
</protein>
<reference evidence="8 9" key="1">
    <citation type="submission" date="2020-08" db="EMBL/GenBank/DDBJ databases">
        <authorList>
            <person name="Newling K."/>
            <person name="Davey J."/>
            <person name="Forrester S."/>
        </authorList>
    </citation>
    <scope>NUCLEOTIDE SEQUENCE [LARGE SCALE GENOMIC DNA]</scope>
    <source>
        <strain evidence="9">Crithidia deanei Carvalho (ATCC PRA-265)</strain>
    </source>
</reference>
<organism evidence="8 9">
    <name type="scientific">Angomonas deanei</name>
    <dbReference type="NCBI Taxonomy" id="59799"/>
    <lineage>
        <taxon>Eukaryota</taxon>
        <taxon>Discoba</taxon>
        <taxon>Euglenozoa</taxon>
        <taxon>Kinetoplastea</taxon>
        <taxon>Metakinetoplastina</taxon>
        <taxon>Trypanosomatida</taxon>
        <taxon>Trypanosomatidae</taxon>
        <taxon>Strigomonadinae</taxon>
        <taxon>Angomonas</taxon>
    </lineage>
</organism>
<feature type="binding site" evidence="5">
    <location>
        <position position="196"/>
    </location>
    <ligand>
        <name>substrate</name>
    </ligand>
</feature>
<dbReference type="OrthoDB" id="1937899at2759"/>
<evidence type="ECO:0000256" key="5">
    <source>
        <dbReference type="PIRSR" id="PIRSR607724-2"/>
    </source>
</evidence>
<sequence length="425" mass="47048">MLSPAEQGAFFKDVLPWLKSVVLSAPKVFGDKRVPLLRQGKNEVIQFSHNETVILLASAFFSLYPGRSQRGYFTFSGKGDFWGISKKVANFNFDSFFSAGFVTPQSDRQLSNLAKVRCVLQFFMTAYELHHSHNDCHFEVSRVSYAQFPDFRNSRTPLGPFELLKSGFIENDVESLQVDFANKVIGGGVLGAGCVQEEVRFVISPQLLLSRLVCEVLLDNEAVLLSGAAQYSDYIGYASSFRFQDRRHPGTILSGVPTTTDLPRGNGKIQDICVVAVDAINFSGNVEDQYLASYILREVRKAFVGFHGPSAEKATCKLGNSGPIATGNWGCGAFGGDVELKVLIQWIAASEAKRPVRYYVFDRKDLLDSFPPVLAKLTNEKWSVGDLFLCLVLYFSNVSAGLNSATQTVSQYILATNIDELRELE</sequence>
<dbReference type="Pfam" id="PF05028">
    <property type="entry name" value="PARG_cat_C"/>
    <property type="match status" value="1"/>
</dbReference>
<comment type="similarity">
    <text evidence="1">Belongs to the poly(ADP-ribose) glycohydrolase family.</text>
</comment>
<dbReference type="GO" id="GO:0005975">
    <property type="term" value="P:carbohydrate metabolic process"/>
    <property type="evidence" value="ECO:0007669"/>
    <property type="project" value="InterPro"/>
</dbReference>
<dbReference type="InterPro" id="IPR046372">
    <property type="entry name" value="PARG_cat_C"/>
</dbReference>
<evidence type="ECO:0000256" key="4">
    <source>
        <dbReference type="PIRSR" id="PIRSR607724-1"/>
    </source>
</evidence>
<evidence type="ECO:0000256" key="2">
    <source>
        <dbReference type="ARBA" id="ARBA00012255"/>
    </source>
</evidence>
<dbReference type="VEuPathDB" id="TriTrypDB:ADEAN_000421500"/>
<accession>A0A7G2CF39</accession>
<evidence type="ECO:0000259" key="7">
    <source>
        <dbReference type="Pfam" id="PF20811"/>
    </source>
</evidence>
<dbReference type="GO" id="GO:0005634">
    <property type="term" value="C:nucleus"/>
    <property type="evidence" value="ECO:0007669"/>
    <property type="project" value="TreeGrafter"/>
</dbReference>
<dbReference type="InterPro" id="IPR007724">
    <property type="entry name" value="Poly_GlycHdrlase"/>
</dbReference>
<dbReference type="EMBL" id="LR877151">
    <property type="protein sequence ID" value="CAD2216742.1"/>
    <property type="molecule type" value="Genomic_DNA"/>
</dbReference>
<dbReference type="GO" id="GO:1990966">
    <property type="term" value="P:ATP generation from poly-ADP-D-ribose"/>
    <property type="evidence" value="ECO:0007669"/>
    <property type="project" value="TreeGrafter"/>
</dbReference>
<dbReference type="GO" id="GO:0005737">
    <property type="term" value="C:cytoplasm"/>
    <property type="evidence" value="ECO:0007669"/>
    <property type="project" value="TreeGrafter"/>
</dbReference>
<dbReference type="PANTHER" id="PTHR12837:SF0">
    <property type="entry name" value="POLY(ADP-RIBOSE) GLYCOHYDROLASE"/>
    <property type="match status" value="1"/>
</dbReference>
<evidence type="ECO:0000313" key="8">
    <source>
        <dbReference type="EMBL" id="CAD2216742.1"/>
    </source>
</evidence>
<dbReference type="GO" id="GO:0006282">
    <property type="term" value="P:regulation of DNA repair"/>
    <property type="evidence" value="ECO:0007669"/>
    <property type="project" value="InterPro"/>
</dbReference>
<evidence type="ECO:0000256" key="1">
    <source>
        <dbReference type="ARBA" id="ARBA00009545"/>
    </source>
</evidence>
<dbReference type="PANTHER" id="PTHR12837">
    <property type="entry name" value="POLY ADP-RIBOSE GLYCOHYDROLASE"/>
    <property type="match status" value="1"/>
</dbReference>
<evidence type="ECO:0000256" key="3">
    <source>
        <dbReference type="ARBA" id="ARBA00022801"/>
    </source>
</evidence>
<dbReference type="Pfam" id="PF20811">
    <property type="entry name" value="PARG_cat_N"/>
    <property type="match status" value="1"/>
</dbReference>
<feature type="active site" evidence="4">
    <location>
        <position position="179"/>
    </location>
</feature>
<feature type="binding site" evidence="5">
    <location>
        <position position="237"/>
    </location>
    <ligand>
        <name>substrate</name>
    </ligand>
</feature>
<evidence type="ECO:0000259" key="6">
    <source>
        <dbReference type="Pfam" id="PF05028"/>
    </source>
</evidence>
<feature type="domain" description="PARG helical" evidence="7">
    <location>
        <begin position="3"/>
        <end position="127"/>
    </location>
</feature>
<feature type="active site" evidence="4">
    <location>
        <position position="197"/>
    </location>
</feature>
<dbReference type="EC" id="3.2.1.143" evidence="2"/>
<feature type="binding site" evidence="5">
    <location>
        <position position="182"/>
    </location>
    <ligand>
        <name>substrate</name>
    </ligand>
</feature>
<dbReference type="GO" id="GO:0004649">
    <property type="term" value="F:poly(ADP-ribose) glycohydrolase activity"/>
    <property type="evidence" value="ECO:0007669"/>
    <property type="project" value="UniProtKB-EC"/>
</dbReference>
<dbReference type="AlphaFoldDB" id="A0A7G2CF39"/>
<keyword evidence="3 8" id="KW-0378">Hydrolase</keyword>
<feature type="active site" evidence="4">
    <location>
        <position position="198"/>
    </location>
</feature>
<name>A0A7G2CF39_9TRYP</name>
<keyword evidence="9" id="KW-1185">Reference proteome</keyword>
<dbReference type="Proteomes" id="UP000515908">
    <property type="component" value="Chromosome 07"/>
</dbReference>
<dbReference type="GO" id="GO:0009225">
    <property type="term" value="P:nucleotide-sugar metabolic process"/>
    <property type="evidence" value="ECO:0007669"/>
    <property type="project" value="TreeGrafter"/>
</dbReference>
<feature type="domain" description="PARG catalytic Macro" evidence="6">
    <location>
        <begin position="149"/>
        <end position="366"/>
    </location>
</feature>